<protein>
    <submittedName>
        <fullName evidence="2">Uncharacterized protein</fullName>
    </submittedName>
</protein>
<dbReference type="InterPro" id="IPR043856">
    <property type="entry name" value="DUF5818"/>
</dbReference>
<sequence length="101" mass="10942">MTSTTHLAGVVEWSANGPVLRTDDGGTWQLDNTRQVRKFIGARVEVVGERSGFNGFACDQIWPAGKPRPTAFKLRLEFLLAAAFVAYGLYATVGGVVSVLR</sequence>
<accession>A0A437J387</accession>
<dbReference type="AlphaFoldDB" id="A0A437J387"/>
<keyword evidence="3" id="KW-1185">Reference proteome</keyword>
<keyword evidence="1" id="KW-0812">Transmembrane</keyword>
<evidence type="ECO:0000256" key="1">
    <source>
        <dbReference type="SAM" id="Phobius"/>
    </source>
</evidence>
<dbReference type="EMBL" id="RZUL01000014">
    <property type="protein sequence ID" value="RVT38756.1"/>
    <property type="molecule type" value="Genomic_DNA"/>
</dbReference>
<dbReference type="RefSeq" id="WP_127692079.1">
    <property type="nucleotide sequence ID" value="NZ_RZUL01000014.1"/>
</dbReference>
<evidence type="ECO:0000313" key="2">
    <source>
        <dbReference type="EMBL" id="RVT38756.1"/>
    </source>
</evidence>
<keyword evidence="1" id="KW-1133">Transmembrane helix</keyword>
<dbReference type="Proteomes" id="UP000282977">
    <property type="component" value="Unassembled WGS sequence"/>
</dbReference>
<dbReference type="OrthoDB" id="7432856at2"/>
<dbReference type="Pfam" id="PF19135">
    <property type="entry name" value="DUF5818"/>
    <property type="match status" value="1"/>
</dbReference>
<evidence type="ECO:0000313" key="3">
    <source>
        <dbReference type="Proteomes" id="UP000282977"/>
    </source>
</evidence>
<organism evidence="2 3">
    <name type="scientific">Sphingobium algorifonticola</name>
    <dbReference type="NCBI Taxonomy" id="2008318"/>
    <lineage>
        <taxon>Bacteria</taxon>
        <taxon>Pseudomonadati</taxon>
        <taxon>Pseudomonadota</taxon>
        <taxon>Alphaproteobacteria</taxon>
        <taxon>Sphingomonadales</taxon>
        <taxon>Sphingomonadaceae</taxon>
        <taxon>Sphingobium</taxon>
    </lineage>
</organism>
<feature type="transmembrane region" description="Helical" evidence="1">
    <location>
        <begin position="78"/>
        <end position="100"/>
    </location>
</feature>
<proteinExistence type="predicted"/>
<reference evidence="2 3" key="1">
    <citation type="submission" date="2019-01" db="EMBL/GenBank/DDBJ databases">
        <authorList>
            <person name="Chen W.-M."/>
        </authorList>
    </citation>
    <scope>NUCLEOTIDE SEQUENCE [LARGE SCALE GENOMIC DNA]</scope>
    <source>
        <strain evidence="2 3">TLA-22</strain>
    </source>
</reference>
<gene>
    <name evidence="2" type="ORF">ENE74_17095</name>
</gene>
<comment type="caution">
    <text evidence="2">The sequence shown here is derived from an EMBL/GenBank/DDBJ whole genome shotgun (WGS) entry which is preliminary data.</text>
</comment>
<name>A0A437J387_9SPHN</name>
<keyword evidence="1" id="KW-0472">Membrane</keyword>